<sequence length="182" mass="18608">MADQNQNKTVAQLRAEAKAKGLHGYSTMRKAELIVALAQDDGTPAPATGPASPAAKTPAAKTLDPATPTPAITPPPAQAELTAPPVQSELTAAPTPAALTPAPQKAASSGSSTPVPRVDAVAEADASRAAASRTDASRDRFTQLLRTSPTDLPGDRVTPGMIAAIAAVVAILVILLRRRRCR</sequence>
<protein>
    <recommendedName>
        <fullName evidence="3">Rho termination factor-like N-terminal domain-containing protein</fullName>
    </recommendedName>
</protein>
<keyword evidence="2" id="KW-1133">Transmembrane helix</keyword>
<evidence type="ECO:0000313" key="4">
    <source>
        <dbReference type="EMBL" id="GAC57668.1"/>
    </source>
</evidence>
<feature type="region of interest" description="Disordered" evidence="1">
    <location>
        <begin position="41"/>
        <end position="117"/>
    </location>
</feature>
<proteinExistence type="predicted"/>
<feature type="transmembrane region" description="Helical" evidence="2">
    <location>
        <begin position="157"/>
        <end position="176"/>
    </location>
</feature>
<feature type="compositionally biased region" description="Low complexity" evidence="1">
    <location>
        <begin position="43"/>
        <end position="66"/>
    </location>
</feature>
<feature type="compositionally biased region" description="Low complexity" evidence="1">
    <location>
        <begin position="91"/>
        <end position="107"/>
    </location>
</feature>
<accession>L7LCA5</accession>
<reference evidence="4 5" key="1">
    <citation type="submission" date="2012-12" db="EMBL/GenBank/DDBJ databases">
        <title>Whole genome shotgun sequence of Gordonia hirsuta NBRC 16056.</title>
        <authorList>
            <person name="Isaki-Nakamura S."/>
            <person name="Hosoyama A."/>
            <person name="Tsuchikane K."/>
            <person name="Katsumata H."/>
            <person name="Baba S."/>
            <person name="Yamazaki S."/>
            <person name="Fujita N."/>
        </authorList>
    </citation>
    <scope>NUCLEOTIDE SEQUENCE [LARGE SCALE GENOMIC DNA]</scope>
    <source>
        <strain evidence="4 5">NBRC 16056</strain>
    </source>
</reference>
<evidence type="ECO:0000313" key="5">
    <source>
        <dbReference type="Proteomes" id="UP000053405"/>
    </source>
</evidence>
<comment type="caution">
    <text evidence="4">The sequence shown here is derived from an EMBL/GenBank/DDBJ whole genome shotgun (WGS) entry which is preliminary data.</text>
</comment>
<feature type="domain" description="Rho termination factor-like N-terminal" evidence="3">
    <location>
        <begin position="6"/>
        <end position="37"/>
    </location>
</feature>
<dbReference type="GO" id="GO:0006353">
    <property type="term" value="P:DNA-templated transcription termination"/>
    <property type="evidence" value="ECO:0007669"/>
    <property type="project" value="InterPro"/>
</dbReference>
<evidence type="ECO:0000256" key="1">
    <source>
        <dbReference type="SAM" id="MobiDB-lite"/>
    </source>
</evidence>
<evidence type="ECO:0000256" key="2">
    <source>
        <dbReference type="SAM" id="Phobius"/>
    </source>
</evidence>
<keyword evidence="2" id="KW-0472">Membrane</keyword>
<dbReference type="InterPro" id="IPR011112">
    <property type="entry name" value="Rho-like_N"/>
</dbReference>
<evidence type="ECO:0000259" key="3">
    <source>
        <dbReference type="Pfam" id="PF07498"/>
    </source>
</evidence>
<dbReference type="AlphaFoldDB" id="L7LCA5"/>
<name>L7LCA5_9ACTN</name>
<dbReference type="Pfam" id="PF07498">
    <property type="entry name" value="Rho_N"/>
    <property type="match status" value="1"/>
</dbReference>
<dbReference type="STRING" id="1121927.GOHSU_23_00140"/>
<feature type="compositionally biased region" description="Pro residues" evidence="1">
    <location>
        <begin position="67"/>
        <end position="77"/>
    </location>
</feature>
<gene>
    <name evidence="4" type="ORF">GOHSU_23_00140</name>
</gene>
<dbReference type="EMBL" id="BANT01000023">
    <property type="protein sequence ID" value="GAC57668.1"/>
    <property type="molecule type" value="Genomic_DNA"/>
</dbReference>
<keyword evidence="5" id="KW-1185">Reference proteome</keyword>
<dbReference type="Proteomes" id="UP000053405">
    <property type="component" value="Unassembled WGS sequence"/>
</dbReference>
<dbReference type="OrthoDB" id="4382320at2"/>
<dbReference type="RefSeq" id="WP_005940260.1">
    <property type="nucleotide sequence ID" value="NZ_ATVK01000012.1"/>
</dbReference>
<organism evidence="4 5">
    <name type="scientific">Gordonia hirsuta DSM 44140 = NBRC 16056</name>
    <dbReference type="NCBI Taxonomy" id="1121927"/>
    <lineage>
        <taxon>Bacteria</taxon>
        <taxon>Bacillati</taxon>
        <taxon>Actinomycetota</taxon>
        <taxon>Actinomycetes</taxon>
        <taxon>Mycobacteriales</taxon>
        <taxon>Gordoniaceae</taxon>
        <taxon>Gordonia</taxon>
    </lineage>
</organism>
<keyword evidence="2" id="KW-0812">Transmembrane</keyword>